<dbReference type="InterPro" id="IPR023299">
    <property type="entry name" value="ATPase_P-typ_cyto_dom_N"/>
</dbReference>
<comment type="similarity">
    <text evidence="1">Belongs to the cation transport ATPase (P-type) (TC 3.A.3) family. Type IB subfamily.</text>
</comment>
<protein>
    <submittedName>
        <fullName evidence="3">HAD family hydrolase</fullName>
    </submittedName>
</protein>
<dbReference type="InterPro" id="IPR023214">
    <property type="entry name" value="HAD_sf"/>
</dbReference>
<reference evidence="4" key="1">
    <citation type="journal article" date="2019" name="Int. J. Syst. Evol. Microbiol.">
        <title>The Global Catalogue of Microorganisms (GCM) 10K type strain sequencing project: providing services to taxonomists for standard genome sequencing and annotation.</title>
        <authorList>
            <consortium name="The Broad Institute Genomics Platform"/>
            <consortium name="The Broad Institute Genome Sequencing Center for Infectious Disease"/>
            <person name="Wu L."/>
            <person name="Ma J."/>
        </authorList>
    </citation>
    <scope>NUCLEOTIDE SEQUENCE [LARGE SCALE GENOMIC DNA]</scope>
    <source>
        <strain evidence="4">CCUG 52478</strain>
    </source>
</reference>
<dbReference type="SUPFAM" id="SSF56784">
    <property type="entry name" value="HAD-like"/>
    <property type="match status" value="1"/>
</dbReference>
<keyword evidence="2" id="KW-1133">Transmembrane helix</keyword>
<dbReference type="RefSeq" id="WP_367919246.1">
    <property type="nucleotide sequence ID" value="NZ_BAABAC010000020.1"/>
</dbReference>
<keyword evidence="3" id="KW-0378">Hydrolase</keyword>
<feature type="transmembrane region" description="Helical" evidence="2">
    <location>
        <begin position="287"/>
        <end position="304"/>
    </location>
</feature>
<sequence length="344" mass="36164">MLTVAIAVALLPALLGWLPLAVWIGRGRARREGIDLPSAKGLRRARAVDLVVLDRWGTVTTGELRVSAIESFDPDDERNLRWFAGALGHAAEDPVARAVARLSARGKLTSVQRHGGDGISGSVDRHPVRLGRPEWLGMPAREVVGVTVGVQVDARPIGYITVADVVRPDARTGIERLRAAGVAAVLVSDDSERNTRHLAETCGIDAWHAGIARERRDQLIADYRLRGHVVAVATSSGTTSGDLPLSDSTAPPATRQPAGIHLADLDVNRIATAFSLSRSTARTATRARRTGLVAGLLGAGAAVWGLLPALVVAVLGCVAVVAIASAPAYETSRRSRSVTSTSSA</sequence>
<dbReference type="Pfam" id="PF00702">
    <property type="entry name" value="Hydrolase"/>
    <property type="match status" value="1"/>
</dbReference>
<evidence type="ECO:0000256" key="2">
    <source>
        <dbReference type="SAM" id="Phobius"/>
    </source>
</evidence>
<evidence type="ECO:0000313" key="4">
    <source>
        <dbReference type="Proteomes" id="UP001597229"/>
    </source>
</evidence>
<feature type="transmembrane region" description="Helical" evidence="2">
    <location>
        <begin position="6"/>
        <end position="24"/>
    </location>
</feature>
<keyword evidence="4" id="KW-1185">Reference proteome</keyword>
<dbReference type="PANTHER" id="PTHR48085:SF5">
    <property type="entry name" value="CADMIUM_ZINC-TRANSPORTING ATPASE HMA4-RELATED"/>
    <property type="match status" value="1"/>
</dbReference>
<dbReference type="EMBL" id="JBHTLX010000017">
    <property type="protein sequence ID" value="MFD1248698.1"/>
    <property type="molecule type" value="Genomic_DNA"/>
</dbReference>
<dbReference type="Gene3D" id="3.40.1110.10">
    <property type="entry name" value="Calcium-transporting ATPase, cytoplasmic domain N"/>
    <property type="match status" value="1"/>
</dbReference>
<evidence type="ECO:0000313" key="3">
    <source>
        <dbReference type="EMBL" id="MFD1248698.1"/>
    </source>
</evidence>
<dbReference type="PANTHER" id="PTHR48085">
    <property type="entry name" value="CADMIUM/ZINC-TRANSPORTING ATPASE HMA2-RELATED"/>
    <property type="match status" value="1"/>
</dbReference>
<keyword evidence="2" id="KW-0472">Membrane</keyword>
<dbReference type="Gene3D" id="3.40.50.1000">
    <property type="entry name" value="HAD superfamily/HAD-like"/>
    <property type="match status" value="1"/>
</dbReference>
<dbReference type="GO" id="GO:0016787">
    <property type="term" value="F:hydrolase activity"/>
    <property type="evidence" value="ECO:0007669"/>
    <property type="project" value="UniProtKB-KW"/>
</dbReference>
<proteinExistence type="inferred from homology"/>
<name>A0ABW3W3B8_9ACTN</name>
<evidence type="ECO:0000256" key="1">
    <source>
        <dbReference type="ARBA" id="ARBA00006024"/>
    </source>
</evidence>
<accession>A0ABW3W3B8</accession>
<gene>
    <name evidence="3" type="ORF">ACFQ3F_12940</name>
</gene>
<dbReference type="InterPro" id="IPR051014">
    <property type="entry name" value="Cation_Transport_ATPase_IB"/>
</dbReference>
<organism evidence="3 4">
    <name type="scientific">Nocardioides ginsengisoli</name>
    <dbReference type="NCBI Taxonomy" id="363868"/>
    <lineage>
        <taxon>Bacteria</taxon>
        <taxon>Bacillati</taxon>
        <taxon>Actinomycetota</taxon>
        <taxon>Actinomycetes</taxon>
        <taxon>Propionibacteriales</taxon>
        <taxon>Nocardioidaceae</taxon>
        <taxon>Nocardioides</taxon>
    </lineage>
</organism>
<dbReference type="Proteomes" id="UP001597229">
    <property type="component" value="Unassembled WGS sequence"/>
</dbReference>
<dbReference type="InterPro" id="IPR036412">
    <property type="entry name" value="HAD-like_sf"/>
</dbReference>
<keyword evidence="2" id="KW-0812">Transmembrane</keyword>
<comment type="caution">
    <text evidence="3">The sequence shown here is derived from an EMBL/GenBank/DDBJ whole genome shotgun (WGS) entry which is preliminary data.</text>
</comment>